<sequence>MLRQLLARNTDNVIQENQYFMENAFNNQAGQVPGGNGTGSINNDSGYLIPVQSSSSFITNTDSYPLKDKHSLSSNDSIVGNLNILPNVPEAFIGTTTTGNHNYNYYNNNSTTYNNYSTIPNHNSIALNGGQLSNNENGFYFDGNSGEFCQNYLFGNESSGNNGNNINVGISDGDWNQQYNLSFVPINKDPQIYNGNNNFNNVINQNYFQRNIGINNTLEINGHPKSVDDTNYQNSVTSISSINSITSTSTKQLNKPLRKPSRSIRSSQAAFSEAFKKMALLRHINNRCDNEANYYSIDDTEIGPVRCVACLGEYPSKRSLTGHIGRNEKCREIIGRNYLDQLSQSGNKNILIADYSSDGISPVCPYCDRFISHYKGNIRRHINQCLKNDKKKRCKKSKENKEEYENGTISTSINNNSNNNNSYDSLNTPKSVECQNVTNSNKQTPSFDDPFMCNLCSFLTVYKGNMKRHLMACHNYNDIIFRTGTIDLEQLHASRQGKTISPTLLTRLTKKGKKCIQEGGGNDNRNLPQYPTTSSTFNNNIDNEYQIKNNNNKKRCDEKKSIHLSYNINGITRKLSPGAEARIDTSVQTVIENGLSYYSTI</sequence>
<evidence type="ECO:0000256" key="1">
    <source>
        <dbReference type="SAM" id="MobiDB-lite"/>
    </source>
</evidence>
<reference evidence="3" key="2">
    <citation type="submission" date="2015-08" db="UniProtKB">
        <authorList>
            <consortium name="WormBaseParasite"/>
        </authorList>
    </citation>
    <scope>IDENTIFICATION</scope>
</reference>
<dbReference type="Proteomes" id="UP000035680">
    <property type="component" value="Unassembled WGS sequence"/>
</dbReference>
<evidence type="ECO:0000313" key="2">
    <source>
        <dbReference type="Proteomes" id="UP000035680"/>
    </source>
</evidence>
<name>A0A0K0EZP6_STRVS</name>
<evidence type="ECO:0000313" key="3">
    <source>
        <dbReference type="WBParaSite" id="SVE_0200600.1"/>
    </source>
</evidence>
<protein>
    <submittedName>
        <fullName evidence="3">C2H2-type domain-containing protein</fullName>
    </submittedName>
</protein>
<keyword evidence="2" id="KW-1185">Reference proteome</keyword>
<dbReference type="AlphaFoldDB" id="A0A0K0EZP6"/>
<organism evidence="2 3">
    <name type="scientific">Strongyloides venezuelensis</name>
    <name type="common">Threadworm</name>
    <dbReference type="NCBI Taxonomy" id="75913"/>
    <lineage>
        <taxon>Eukaryota</taxon>
        <taxon>Metazoa</taxon>
        <taxon>Ecdysozoa</taxon>
        <taxon>Nematoda</taxon>
        <taxon>Chromadorea</taxon>
        <taxon>Rhabditida</taxon>
        <taxon>Tylenchina</taxon>
        <taxon>Panagrolaimomorpha</taxon>
        <taxon>Strongyloidoidea</taxon>
        <taxon>Strongyloididae</taxon>
        <taxon>Strongyloides</taxon>
    </lineage>
</organism>
<feature type="compositionally biased region" description="Low complexity" evidence="1">
    <location>
        <begin position="406"/>
        <end position="422"/>
    </location>
</feature>
<accession>A0A0K0EZP6</accession>
<feature type="region of interest" description="Disordered" evidence="1">
    <location>
        <begin position="396"/>
        <end position="426"/>
    </location>
</feature>
<feature type="compositionally biased region" description="Polar residues" evidence="1">
    <location>
        <begin position="523"/>
        <end position="542"/>
    </location>
</feature>
<dbReference type="WBParaSite" id="SVE_0200600.1">
    <property type="protein sequence ID" value="SVE_0200600.1"/>
    <property type="gene ID" value="SVE_0200600"/>
</dbReference>
<dbReference type="STRING" id="75913.A0A0K0EZP6"/>
<reference evidence="2" key="1">
    <citation type="submission" date="2014-07" db="EMBL/GenBank/DDBJ databases">
        <authorList>
            <person name="Martin A.A"/>
            <person name="De Silva N."/>
        </authorList>
    </citation>
    <scope>NUCLEOTIDE SEQUENCE</scope>
</reference>
<feature type="region of interest" description="Disordered" evidence="1">
    <location>
        <begin position="517"/>
        <end position="542"/>
    </location>
</feature>
<proteinExistence type="predicted"/>